<name>A0A6G1J7X4_9PLEO</name>
<dbReference type="Proteomes" id="UP000799291">
    <property type="component" value="Unassembled WGS sequence"/>
</dbReference>
<feature type="region of interest" description="Disordered" evidence="1">
    <location>
        <begin position="67"/>
        <end position="91"/>
    </location>
</feature>
<keyword evidence="3" id="KW-1185">Reference proteome</keyword>
<dbReference type="AlphaFoldDB" id="A0A6G1J7X4"/>
<feature type="compositionally biased region" description="Low complexity" evidence="1">
    <location>
        <begin position="82"/>
        <end position="91"/>
    </location>
</feature>
<dbReference type="EMBL" id="MU005576">
    <property type="protein sequence ID" value="KAF2686508.1"/>
    <property type="molecule type" value="Genomic_DNA"/>
</dbReference>
<accession>A0A6G1J7X4</accession>
<reference evidence="2" key="1">
    <citation type="journal article" date="2020" name="Stud. Mycol.">
        <title>101 Dothideomycetes genomes: a test case for predicting lifestyles and emergence of pathogens.</title>
        <authorList>
            <person name="Haridas S."/>
            <person name="Albert R."/>
            <person name="Binder M."/>
            <person name="Bloem J."/>
            <person name="Labutti K."/>
            <person name="Salamov A."/>
            <person name="Andreopoulos B."/>
            <person name="Baker S."/>
            <person name="Barry K."/>
            <person name="Bills G."/>
            <person name="Bluhm B."/>
            <person name="Cannon C."/>
            <person name="Castanera R."/>
            <person name="Culley D."/>
            <person name="Daum C."/>
            <person name="Ezra D."/>
            <person name="Gonzalez J."/>
            <person name="Henrissat B."/>
            <person name="Kuo A."/>
            <person name="Liang C."/>
            <person name="Lipzen A."/>
            <person name="Lutzoni F."/>
            <person name="Magnuson J."/>
            <person name="Mondo S."/>
            <person name="Nolan M."/>
            <person name="Ohm R."/>
            <person name="Pangilinan J."/>
            <person name="Park H.-J."/>
            <person name="Ramirez L."/>
            <person name="Alfaro M."/>
            <person name="Sun H."/>
            <person name="Tritt A."/>
            <person name="Yoshinaga Y."/>
            <person name="Zwiers L.-H."/>
            <person name="Turgeon B."/>
            <person name="Goodwin S."/>
            <person name="Spatafora J."/>
            <person name="Crous P."/>
            <person name="Grigoriev I."/>
        </authorList>
    </citation>
    <scope>NUCLEOTIDE SEQUENCE</scope>
    <source>
        <strain evidence="2">CBS 122367</strain>
    </source>
</reference>
<organism evidence="2 3">
    <name type="scientific">Lentithecium fluviatile CBS 122367</name>
    <dbReference type="NCBI Taxonomy" id="1168545"/>
    <lineage>
        <taxon>Eukaryota</taxon>
        <taxon>Fungi</taxon>
        <taxon>Dikarya</taxon>
        <taxon>Ascomycota</taxon>
        <taxon>Pezizomycotina</taxon>
        <taxon>Dothideomycetes</taxon>
        <taxon>Pleosporomycetidae</taxon>
        <taxon>Pleosporales</taxon>
        <taxon>Massarineae</taxon>
        <taxon>Lentitheciaceae</taxon>
        <taxon>Lentithecium</taxon>
    </lineage>
</organism>
<protein>
    <submittedName>
        <fullName evidence="2">Uncharacterized protein</fullName>
    </submittedName>
</protein>
<gene>
    <name evidence="2" type="ORF">K458DRAFT_198860</name>
</gene>
<proteinExistence type="predicted"/>
<sequence length="162" mass="17857">MSCHVFATGEWYAPALGCRGTAQRSIQRTLGLYIRFEAFARANPGNLFLRSSQSVVVVVRPKLERSSRSTNKNSPLCLDGAHTTPHTTSKHTTYPIVSATGVVSDSNDGFAFLPHSPPPPVSLQYVLDWVMGLLKWNSGSPPALEHELEPKRDSVLDQARWL</sequence>
<evidence type="ECO:0000256" key="1">
    <source>
        <dbReference type="SAM" id="MobiDB-lite"/>
    </source>
</evidence>
<evidence type="ECO:0000313" key="3">
    <source>
        <dbReference type="Proteomes" id="UP000799291"/>
    </source>
</evidence>
<evidence type="ECO:0000313" key="2">
    <source>
        <dbReference type="EMBL" id="KAF2686508.1"/>
    </source>
</evidence>